<evidence type="ECO:0000313" key="2">
    <source>
        <dbReference type="Proteomes" id="UP000695562"/>
    </source>
</evidence>
<organism evidence="1 2">
    <name type="scientific">Polysphondylium violaceum</name>
    <dbReference type="NCBI Taxonomy" id="133409"/>
    <lineage>
        <taxon>Eukaryota</taxon>
        <taxon>Amoebozoa</taxon>
        <taxon>Evosea</taxon>
        <taxon>Eumycetozoa</taxon>
        <taxon>Dictyostelia</taxon>
        <taxon>Dictyosteliales</taxon>
        <taxon>Dictyosteliaceae</taxon>
        <taxon>Polysphondylium</taxon>
    </lineage>
</organism>
<name>A0A8J4Q379_9MYCE</name>
<proteinExistence type="predicted"/>
<dbReference type="GO" id="GO:0140359">
    <property type="term" value="F:ABC-type transporter activity"/>
    <property type="evidence" value="ECO:0007669"/>
    <property type="project" value="InterPro"/>
</dbReference>
<protein>
    <recommendedName>
        <fullName evidence="3">ABC transporter ATP-binding protein</fullName>
    </recommendedName>
</protein>
<gene>
    <name evidence="1" type="ORF">CYY_005400</name>
</gene>
<evidence type="ECO:0000313" key="1">
    <source>
        <dbReference type="EMBL" id="KAF2073301.1"/>
    </source>
</evidence>
<dbReference type="Gene3D" id="3.40.50.300">
    <property type="entry name" value="P-loop containing nucleotide triphosphate hydrolases"/>
    <property type="match status" value="1"/>
</dbReference>
<dbReference type="Proteomes" id="UP000695562">
    <property type="component" value="Unassembled WGS sequence"/>
</dbReference>
<dbReference type="AlphaFoldDB" id="A0A8J4Q379"/>
<evidence type="ECO:0008006" key="3">
    <source>
        <dbReference type="Google" id="ProtNLM"/>
    </source>
</evidence>
<dbReference type="InterPro" id="IPR026082">
    <property type="entry name" value="ABCA"/>
</dbReference>
<dbReference type="GO" id="GO:0016020">
    <property type="term" value="C:membrane"/>
    <property type="evidence" value="ECO:0007669"/>
    <property type="project" value="InterPro"/>
</dbReference>
<dbReference type="InterPro" id="IPR027417">
    <property type="entry name" value="P-loop_NTPase"/>
</dbReference>
<comment type="caution">
    <text evidence="1">The sequence shown here is derived from an EMBL/GenBank/DDBJ whole genome shotgun (WGS) entry which is preliminary data.</text>
</comment>
<sequence length="144" mass="16868">DIENKKIVWKIIQEIKKERSILLTTHDIDEAEVLCDRVALISNGELKRVGQLSYLKSKFDSKYKISIKTTNSQYSNEIRDLIQHNNPNIQFNLTVNNNSLSILIPKDCNVQYIFELIKQKEQYGIIDSKIEQFSLKDIFTETFK</sequence>
<accession>A0A8J4Q379</accession>
<dbReference type="OrthoDB" id="15927at2759"/>
<dbReference type="PANTHER" id="PTHR19229">
    <property type="entry name" value="ATP-BINDING CASSETTE TRANSPORTER SUBFAMILY A ABCA"/>
    <property type="match status" value="1"/>
</dbReference>
<feature type="non-terminal residue" evidence="1">
    <location>
        <position position="1"/>
    </location>
</feature>
<dbReference type="EMBL" id="AJWJ01000214">
    <property type="protein sequence ID" value="KAF2073301.1"/>
    <property type="molecule type" value="Genomic_DNA"/>
</dbReference>
<dbReference type="SUPFAM" id="SSF52540">
    <property type="entry name" value="P-loop containing nucleoside triphosphate hydrolases"/>
    <property type="match status" value="1"/>
</dbReference>
<reference evidence="1" key="1">
    <citation type="submission" date="2020-01" db="EMBL/GenBank/DDBJ databases">
        <title>Development of genomics and gene disruption for Polysphondylium violaceum indicates a role for the polyketide synthase stlB in stalk morphogenesis.</title>
        <authorList>
            <person name="Narita B."/>
            <person name="Kawabe Y."/>
            <person name="Kin K."/>
            <person name="Saito T."/>
            <person name="Gibbs R."/>
            <person name="Kuspa A."/>
            <person name="Muzny D."/>
            <person name="Queller D."/>
            <person name="Richards S."/>
            <person name="Strassman J."/>
            <person name="Sucgang R."/>
            <person name="Worley K."/>
            <person name="Schaap P."/>
        </authorList>
    </citation>
    <scope>NUCLEOTIDE SEQUENCE</scope>
    <source>
        <strain evidence="1">QSvi11</strain>
    </source>
</reference>
<keyword evidence="2" id="KW-1185">Reference proteome</keyword>